<protein>
    <submittedName>
        <fullName evidence="4">Uncharacterized protein</fullName>
    </submittedName>
</protein>
<evidence type="ECO:0000313" key="5">
    <source>
        <dbReference type="Proteomes" id="UP000243217"/>
    </source>
</evidence>
<dbReference type="InterPro" id="IPR002110">
    <property type="entry name" value="Ankyrin_rpt"/>
</dbReference>
<sequence>MVMKQHLSWKTVIKALYQQNSIKLKKYGSTPLHAAINNGRQDIGGSTPLHIAARDGHQDIVSILIVAGADLNQADKDGSTPLYIATRAGHHDILSTLIAARANVNKADKTSLYSCQ</sequence>
<dbReference type="AlphaFoldDB" id="A0A1V9Y866"/>
<feature type="repeat" description="ANK" evidence="3">
    <location>
        <begin position="44"/>
        <end position="76"/>
    </location>
</feature>
<dbReference type="Proteomes" id="UP000243217">
    <property type="component" value="Unassembled WGS sequence"/>
</dbReference>
<evidence type="ECO:0000313" key="4">
    <source>
        <dbReference type="EMBL" id="OQR81912.1"/>
    </source>
</evidence>
<reference evidence="4 5" key="1">
    <citation type="journal article" date="2014" name="Genome Biol. Evol.">
        <title>The secreted proteins of Achlya hypogyna and Thraustotheca clavata identify the ancestral oomycete secretome and reveal gene acquisitions by horizontal gene transfer.</title>
        <authorList>
            <person name="Misner I."/>
            <person name="Blouin N."/>
            <person name="Leonard G."/>
            <person name="Richards T.A."/>
            <person name="Lane C.E."/>
        </authorList>
    </citation>
    <scope>NUCLEOTIDE SEQUENCE [LARGE SCALE GENOMIC DNA]</scope>
    <source>
        <strain evidence="4 5">ATCC 34112</strain>
    </source>
</reference>
<keyword evidence="1" id="KW-0677">Repeat</keyword>
<dbReference type="InterPro" id="IPR036770">
    <property type="entry name" value="Ankyrin_rpt-contain_sf"/>
</dbReference>
<dbReference type="OrthoDB" id="111187at2759"/>
<dbReference type="STRING" id="74557.A0A1V9Y866"/>
<keyword evidence="5" id="KW-1185">Reference proteome</keyword>
<dbReference type="PRINTS" id="PR01415">
    <property type="entry name" value="ANKYRIN"/>
</dbReference>
<dbReference type="PROSITE" id="PS50088">
    <property type="entry name" value="ANK_REPEAT"/>
    <property type="match status" value="2"/>
</dbReference>
<dbReference type="Pfam" id="PF12796">
    <property type="entry name" value="Ank_2"/>
    <property type="match status" value="1"/>
</dbReference>
<dbReference type="GO" id="GO:0000151">
    <property type="term" value="C:ubiquitin ligase complex"/>
    <property type="evidence" value="ECO:0007669"/>
    <property type="project" value="TreeGrafter"/>
</dbReference>
<dbReference type="SUPFAM" id="SSF48403">
    <property type="entry name" value="Ankyrin repeat"/>
    <property type="match status" value="1"/>
</dbReference>
<keyword evidence="2 3" id="KW-0040">ANK repeat</keyword>
<proteinExistence type="predicted"/>
<organism evidence="4 5">
    <name type="scientific">Thraustotheca clavata</name>
    <dbReference type="NCBI Taxonomy" id="74557"/>
    <lineage>
        <taxon>Eukaryota</taxon>
        <taxon>Sar</taxon>
        <taxon>Stramenopiles</taxon>
        <taxon>Oomycota</taxon>
        <taxon>Saprolegniomycetes</taxon>
        <taxon>Saprolegniales</taxon>
        <taxon>Achlyaceae</taxon>
        <taxon>Thraustotheca</taxon>
    </lineage>
</organism>
<comment type="caution">
    <text evidence="4">The sequence shown here is derived from an EMBL/GenBank/DDBJ whole genome shotgun (WGS) entry which is preliminary data.</text>
</comment>
<gene>
    <name evidence="4" type="ORF">THRCLA_23276</name>
</gene>
<feature type="repeat" description="ANK" evidence="3">
    <location>
        <begin position="77"/>
        <end position="109"/>
    </location>
</feature>
<name>A0A1V9Y866_9STRA</name>
<evidence type="ECO:0000256" key="3">
    <source>
        <dbReference type="PROSITE-ProRule" id="PRU00023"/>
    </source>
</evidence>
<dbReference type="GO" id="GO:0006511">
    <property type="term" value="P:ubiquitin-dependent protein catabolic process"/>
    <property type="evidence" value="ECO:0007669"/>
    <property type="project" value="TreeGrafter"/>
</dbReference>
<evidence type="ECO:0000256" key="1">
    <source>
        <dbReference type="ARBA" id="ARBA00022737"/>
    </source>
</evidence>
<dbReference type="SMART" id="SM00248">
    <property type="entry name" value="ANK"/>
    <property type="match status" value="2"/>
</dbReference>
<evidence type="ECO:0000256" key="2">
    <source>
        <dbReference type="ARBA" id="ARBA00023043"/>
    </source>
</evidence>
<dbReference type="PANTHER" id="PTHR24173">
    <property type="entry name" value="ANKYRIN REPEAT CONTAINING"/>
    <property type="match status" value="1"/>
</dbReference>
<dbReference type="PANTHER" id="PTHR24173:SF27">
    <property type="entry name" value="ANKYRIN REPEAT AND SOCS BOX PROTEIN 1"/>
    <property type="match status" value="1"/>
</dbReference>
<accession>A0A1V9Y866</accession>
<dbReference type="PROSITE" id="PS50297">
    <property type="entry name" value="ANK_REP_REGION"/>
    <property type="match status" value="2"/>
</dbReference>
<dbReference type="EMBL" id="JNBS01004871">
    <property type="protein sequence ID" value="OQR81912.1"/>
    <property type="molecule type" value="Genomic_DNA"/>
</dbReference>
<dbReference type="Gene3D" id="1.25.40.20">
    <property type="entry name" value="Ankyrin repeat-containing domain"/>
    <property type="match status" value="1"/>
</dbReference>